<feature type="chain" id="PRO_5028877094" description="Lipid/polyisoprenoid-binding YceI-like domain-containing protein" evidence="1">
    <location>
        <begin position="20"/>
        <end position="232"/>
    </location>
</feature>
<evidence type="ECO:0000313" key="3">
    <source>
        <dbReference type="Proteomes" id="UP000505355"/>
    </source>
</evidence>
<dbReference type="KEGG" id="mmab:HQ865_13800"/>
<evidence type="ECO:0000313" key="2">
    <source>
        <dbReference type="EMBL" id="QKJ30778.1"/>
    </source>
</evidence>
<keyword evidence="3" id="KW-1185">Reference proteome</keyword>
<keyword evidence="1" id="KW-0732">Signal</keyword>
<dbReference type="AlphaFoldDB" id="A0A7D4UBJ5"/>
<dbReference type="RefSeq" id="WP_173415449.1">
    <property type="nucleotide sequence ID" value="NZ_CP054139.1"/>
</dbReference>
<name>A0A7D4UBJ5_9SPHI</name>
<dbReference type="EMBL" id="CP054139">
    <property type="protein sequence ID" value="QKJ30778.1"/>
    <property type="molecule type" value="Genomic_DNA"/>
</dbReference>
<protein>
    <recommendedName>
        <fullName evidence="4">Lipid/polyisoprenoid-binding YceI-like domain-containing protein</fullName>
    </recommendedName>
</protein>
<evidence type="ECO:0008006" key="4">
    <source>
        <dbReference type="Google" id="ProtNLM"/>
    </source>
</evidence>
<reference evidence="2 3" key="1">
    <citation type="submission" date="2020-05" db="EMBL/GenBank/DDBJ databases">
        <title>Mucilaginibacter mali sp. nov.</title>
        <authorList>
            <person name="Kim H.S."/>
            <person name="Lee K.C."/>
            <person name="Suh M.K."/>
            <person name="Kim J.-S."/>
            <person name="Han K.-I."/>
            <person name="Eom M.K."/>
            <person name="Shin Y.K."/>
            <person name="Lee J.-S."/>
        </authorList>
    </citation>
    <scope>NUCLEOTIDE SEQUENCE [LARGE SCALE GENOMIC DNA]</scope>
    <source>
        <strain evidence="2 3">G2-14</strain>
    </source>
</reference>
<gene>
    <name evidence="2" type="ORF">HQ865_13800</name>
</gene>
<dbReference type="Proteomes" id="UP000505355">
    <property type="component" value="Chromosome"/>
</dbReference>
<proteinExistence type="predicted"/>
<evidence type="ECO:0000256" key="1">
    <source>
        <dbReference type="SAM" id="SignalP"/>
    </source>
</evidence>
<sequence length="232" mass="25411">MKTLFSILTFVLITTFASAQNPNIKRIGQTTFSVGAYDHPFRFERVTPPLPPALSINPTDAEKDAALQATINATITADWATCIMMVLNYNGLNVQVDQILNLNSNRAAASHNSPQDLMFAINRTSPHDWGADSRIYTSTATLDPDVIFDELSAGRPLILGTGAANMEGRAFVLTAMTYTIKFDANGQQTGITPQTVTIRDPWPQAIASRVVNWADFVPLTASLYTVKVEFKK</sequence>
<feature type="signal peptide" evidence="1">
    <location>
        <begin position="1"/>
        <end position="19"/>
    </location>
</feature>
<organism evidence="2 3">
    <name type="scientific">Mucilaginibacter mali</name>
    <dbReference type="NCBI Taxonomy" id="2740462"/>
    <lineage>
        <taxon>Bacteria</taxon>
        <taxon>Pseudomonadati</taxon>
        <taxon>Bacteroidota</taxon>
        <taxon>Sphingobacteriia</taxon>
        <taxon>Sphingobacteriales</taxon>
        <taxon>Sphingobacteriaceae</taxon>
        <taxon>Mucilaginibacter</taxon>
    </lineage>
</organism>
<accession>A0A7D4UBJ5</accession>